<organism evidence="3 4">
    <name type="scientific">Arthrobacter sulfonylureivorans</name>
    <dbReference type="NCBI Taxonomy" id="2486855"/>
    <lineage>
        <taxon>Bacteria</taxon>
        <taxon>Bacillati</taxon>
        <taxon>Actinomycetota</taxon>
        <taxon>Actinomycetes</taxon>
        <taxon>Micrococcales</taxon>
        <taxon>Micrococcaceae</taxon>
        <taxon>Arthrobacter</taxon>
    </lineage>
</organism>
<keyword evidence="2" id="KW-0812">Transmembrane</keyword>
<dbReference type="EMBL" id="CP093326">
    <property type="protein sequence ID" value="UNK45547.1"/>
    <property type="molecule type" value="Genomic_DNA"/>
</dbReference>
<evidence type="ECO:0000256" key="1">
    <source>
        <dbReference type="SAM" id="MobiDB-lite"/>
    </source>
</evidence>
<feature type="region of interest" description="Disordered" evidence="1">
    <location>
        <begin position="120"/>
        <end position="144"/>
    </location>
</feature>
<dbReference type="Proteomes" id="UP000829069">
    <property type="component" value="Chromosome"/>
</dbReference>
<feature type="transmembrane region" description="Helical" evidence="2">
    <location>
        <begin position="62"/>
        <end position="81"/>
    </location>
</feature>
<keyword evidence="2" id="KW-0472">Membrane</keyword>
<keyword evidence="4" id="KW-1185">Reference proteome</keyword>
<feature type="transmembrane region" description="Helical" evidence="2">
    <location>
        <begin position="30"/>
        <end position="50"/>
    </location>
</feature>
<sequence>MTGAAAWAGAVLALVQGGQSFAHFGRTDHIGLVLVFCALAGLAVAARLWWTGCFESRLFSALLALFALVGQLMHAAIGWPGEPAAGWTAYGIFVVVLAPAVLVLLTLALIRPDPSGRGYSRLNDSPDIGGGGRRRHCASAPPNP</sequence>
<feature type="transmembrane region" description="Helical" evidence="2">
    <location>
        <begin position="87"/>
        <end position="110"/>
    </location>
</feature>
<reference evidence="3 4" key="1">
    <citation type="submission" date="2022-03" db="EMBL/GenBank/DDBJ databases">
        <title>Isotopic signatures of nitrous oxide derived from detoxification processes.</title>
        <authorList>
            <person name="Behrendt U."/>
            <person name="Buchen C."/>
            <person name="Well R."/>
            <person name="Ulrich A."/>
            <person name="Rohe L."/>
            <person name="Kolb S."/>
            <person name="Schloter M."/>
            <person name="Horn M.A."/>
            <person name="Augustin J."/>
        </authorList>
    </citation>
    <scope>NUCLEOTIDE SEQUENCE [LARGE SCALE GENOMIC DNA]</scope>
    <source>
        <strain evidence="3 4">S4-C24</strain>
    </source>
</reference>
<evidence type="ECO:0000313" key="4">
    <source>
        <dbReference type="Proteomes" id="UP000829069"/>
    </source>
</evidence>
<gene>
    <name evidence="3" type="ORF">MNQ99_16760</name>
</gene>
<evidence type="ECO:0000313" key="3">
    <source>
        <dbReference type="EMBL" id="UNK45547.1"/>
    </source>
</evidence>
<evidence type="ECO:0000256" key="2">
    <source>
        <dbReference type="SAM" id="Phobius"/>
    </source>
</evidence>
<accession>A0ABY3W7T1</accession>
<name>A0ABY3W7T1_9MICC</name>
<dbReference type="RefSeq" id="WP_241913744.1">
    <property type="nucleotide sequence ID" value="NZ_CP093326.1"/>
</dbReference>
<keyword evidence="2" id="KW-1133">Transmembrane helix</keyword>
<protein>
    <submittedName>
        <fullName evidence="3">Uncharacterized protein</fullName>
    </submittedName>
</protein>
<proteinExistence type="predicted"/>